<dbReference type="AlphaFoldDB" id="A0AAV2LJ14"/>
<organism evidence="1 2">
    <name type="scientific">Knipowitschia caucasica</name>
    <name type="common">Caucasian dwarf goby</name>
    <name type="synonym">Pomatoschistus caucasicus</name>
    <dbReference type="NCBI Taxonomy" id="637954"/>
    <lineage>
        <taxon>Eukaryota</taxon>
        <taxon>Metazoa</taxon>
        <taxon>Chordata</taxon>
        <taxon>Craniata</taxon>
        <taxon>Vertebrata</taxon>
        <taxon>Euteleostomi</taxon>
        <taxon>Actinopterygii</taxon>
        <taxon>Neopterygii</taxon>
        <taxon>Teleostei</taxon>
        <taxon>Neoteleostei</taxon>
        <taxon>Acanthomorphata</taxon>
        <taxon>Gobiaria</taxon>
        <taxon>Gobiiformes</taxon>
        <taxon>Gobioidei</taxon>
        <taxon>Gobiidae</taxon>
        <taxon>Gobiinae</taxon>
        <taxon>Knipowitschia</taxon>
    </lineage>
</organism>
<sequence>MEGQRRNRARRKSCYPVMEKARQAGYQAFLLYPATIKVSKGHEHEVFQNPVKLEKSSRVKRMKNPLENTTQAQAALIDDENVT</sequence>
<dbReference type="Gene3D" id="3.30.250.20">
    <property type="entry name" value="L1 transposable element, C-terminal domain"/>
    <property type="match status" value="1"/>
</dbReference>
<evidence type="ECO:0000313" key="2">
    <source>
        <dbReference type="Proteomes" id="UP001497482"/>
    </source>
</evidence>
<reference evidence="1 2" key="1">
    <citation type="submission" date="2024-04" db="EMBL/GenBank/DDBJ databases">
        <authorList>
            <person name="Waldvogel A.-M."/>
            <person name="Schoenle A."/>
        </authorList>
    </citation>
    <scope>NUCLEOTIDE SEQUENCE [LARGE SCALE GENOMIC DNA]</scope>
</reference>
<accession>A0AAV2LJ14</accession>
<keyword evidence="2" id="KW-1185">Reference proteome</keyword>
<name>A0AAV2LJ14_KNICA</name>
<evidence type="ECO:0000313" key="1">
    <source>
        <dbReference type="EMBL" id="CAL1600484.1"/>
    </source>
</evidence>
<dbReference type="EMBL" id="OZ035825">
    <property type="protein sequence ID" value="CAL1600484.1"/>
    <property type="molecule type" value="Genomic_DNA"/>
</dbReference>
<dbReference type="Proteomes" id="UP001497482">
    <property type="component" value="Chromosome 3"/>
</dbReference>
<proteinExistence type="predicted"/>
<dbReference type="InterPro" id="IPR042566">
    <property type="entry name" value="L1_C"/>
</dbReference>
<gene>
    <name evidence="1" type="ORF">KC01_LOCUS28576</name>
</gene>
<protein>
    <submittedName>
        <fullName evidence="1">Uncharacterized protein</fullName>
    </submittedName>
</protein>